<protein>
    <recommendedName>
        <fullName evidence="7">DOMON domain-containing protein</fullName>
    </recommendedName>
</protein>
<keyword evidence="3 6" id="KW-0732">Signal</keyword>
<dbReference type="PROSITE" id="PS50836">
    <property type="entry name" value="DOMON"/>
    <property type="match status" value="1"/>
</dbReference>
<comment type="subcellular location">
    <subcellularLocation>
        <location evidence="1">Membrane</location>
    </subcellularLocation>
</comment>
<dbReference type="Proteomes" id="UP000823388">
    <property type="component" value="Chromosome 6K"/>
</dbReference>
<feature type="signal peptide" evidence="6">
    <location>
        <begin position="1"/>
        <end position="29"/>
    </location>
</feature>
<dbReference type="InterPro" id="IPR045265">
    <property type="entry name" value="AIR12_DOMON"/>
</dbReference>
<comment type="caution">
    <text evidence="8">The sequence shown here is derived from an EMBL/GenBank/DDBJ whole genome shotgun (WGS) entry which is preliminary data.</text>
</comment>
<evidence type="ECO:0000256" key="4">
    <source>
        <dbReference type="ARBA" id="ARBA00023136"/>
    </source>
</evidence>
<feature type="domain" description="DOMON" evidence="7">
    <location>
        <begin position="47"/>
        <end position="168"/>
    </location>
</feature>
<feature type="compositionally biased region" description="Low complexity" evidence="5">
    <location>
        <begin position="200"/>
        <end position="209"/>
    </location>
</feature>
<keyword evidence="9" id="KW-1185">Reference proteome</keyword>
<reference evidence="8 9" key="1">
    <citation type="submission" date="2020-05" db="EMBL/GenBank/DDBJ databases">
        <title>WGS assembly of Panicum virgatum.</title>
        <authorList>
            <person name="Lovell J.T."/>
            <person name="Jenkins J."/>
            <person name="Shu S."/>
            <person name="Juenger T.E."/>
            <person name="Schmutz J."/>
        </authorList>
    </citation>
    <scope>NUCLEOTIDE SEQUENCE [LARGE SCALE GENOMIC DNA]</scope>
    <source>
        <strain evidence="9">cv. AP13</strain>
    </source>
</reference>
<evidence type="ECO:0000256" key="3">
    <source>
        <dbReference type="ARBA" id="ARBA00022729"/>
    </source>
</evidence>
<feature type="chain" id="PRO_5035794732" description="DOMON domain-containing protein" evidence="6">
    <location>
        <begin position="30"/>
        <end position="253"/>
    </location>
</feature>
<keyword evidence="2" id="KW-0813">Transport</keyword>
<evidence type="ECO:0000256" key="6">
    <source>
        <dbReference type="SAM" id="SignalP"/>
    </source>
</evidence>
<name>A0A8T0REG1_PANVG</name>
<feature type="region of interest" description="Disordered" evidence="5">
    <location>
        <begin position="200"/>
        <end position="227"/>
    </location>
</feature>
<proteinExistence type="predicted"/>
<dbReference type="PANTHER" id="PTHR23130">
    <property type="entry name" value="CYTOCHROME B561 AND DOMON DOMAIN-CONTAINING PROTEIN"/>
    <property type="match status" value="1"/>
</dbReference>
<dbReference type="GO" id="GO:0016020">
    <property type="term" value="C:membrane"/>
    <property type="evidence" value="ECO:0007669"/>
    <property type="project" value="UniProtKB-SubCell"/>
</dbReference>
<dbReference type="PANTHER" id="PTHR23130:SF89">
    <property type="entry name" value="OS08G0524400 PROTEIN"/>
    <property type="match status" value="1"/>
</dbReference>
<dbReference type="InterPro" id="IPR005018">
    <property type="entry name" value="DOMON_domain"/>
</dbReference>
<evidence type="ECO:0000313" key="9">
    <source>
        <dbReference type="Proteomes" id="UP000823388"/>
    </source>
</evidence>
<dbReference type="CDD" id="cd09629">
    <property type="entry name" value="DOMON_CIL1_like"/>
    <property type="match status" value="1"/>
</dbReference>
<evidence type="ECO:0000259" key="7">
    <source>
        <dbReference type="PROSITE" id="PS50836"/>
    </source>
</evidence>
<evidence type="ECO:0000256" key="5">
    <source>
        <dbReference type="SAM" id="MobiDB-lite"/>
    </source>
</evidence>
<dbReference type="OrthoDB" id="2419613at2759"/>
<evidence type="ECO:0000256" key="2">
    <source>
        <dbReference type="ARBA" id="ARBA00022448"/>
    </source>
</evidence>
<sequence>MYMASTALHQLLLLLLVAALPAAMSSCAGEDFPSGRSYVTCEDLPHLGAALHWTYDASGPSLSLAFVAAPAAPGGWVAWGINPTGRGMVGAQALVALAGGAANSSAPAVVRTYNITGYSPLGDASTPIAFPATGLAADVGGGGKVRLYATLRLGKGVKKVVNHVWQVGSSVTRGAPDMHAMDADNLAAMGKLVLSDGAAASAPAPAGGPSSSGGRNGDGSPLSRPISGAAHTAGVSAPEVVGLAVLGFLTIPW</sequence>
<organism evidence="8 9">
    <name type="scientific">Panicum virgatum</name>
    <name type="common">Blackwell switchgrass</name>
    <dbReference type="NCBI Taxonomy" id="38727"/>
    <lineage>
        <taxon>Eukaryota</taxon>
        <taxon>Viridiplantae</taxon>
        <taxon>Streptophyta</taxon>
        <taxon>Embryophyta</taxon>
        <taxon>Tracheophyta</taxon>
        <taxon>Spermatophyta</taxon>
        <taxon>Magnoliopsida</taxon>
        <taxon>Liliopsida</taxon>
        <taxon>Poales</taxon>
        <taxon>Poaceae</taxon>
        <taxon>PACMAD clade</taxon>
        <taxon>Panicoideae</taxon>
        <taxon>Panicodae</taxon>
        <taxon>Paniceae</taxon>
        <taxon>Panicinae</taxon>
        <taxon>Panicum</taxon>
        <taxon>Panicum sect. Hiantes</taxon>
    </lineage>
</organism>
<dbReference type="EMBL" id="CM029047">
    <property type="protein sequence ID" value="KAG2583508.1"/>
    <property type="molecule type" value="Genomic_DNA"/>
</dbReference>
<gene>
    <name evidence="8" type="ORF">PVAP13_6KG224400</name>
</gene>
<accession>A0A8T0REG1</accession>
<evidence type="ECO:0000313" key="8">
    <source>
        <dbReference type="EMBL" id="KAG2583508.1"/>
    </source>
</evidence>
<keyword evidence="4" id="KW-0472">Membrane</keyword>
<evidence type="ECO:0000256" key="1">
    <source>
        <dbReference type="ARBA" id="ARBA00004370"/>
    </source>
</evidence>
<dbReference type="Pfam" id="PF04526">
    <property type="entry name" value="DUF568"/>
    <property type="match status" value="1"/>
</dbReference>
<dbReference type="AlphaFoldDB" id="A0A8T0REG1"/>